<name>A0A369J7M6_HYPMA</name>
<dbReference type="Proteomes" id="UP000076154">
    <property type="component" value="Unassembled WGS sequence"/>
</dbReference>
<dbReference type="InParanoid" id="A0A369J7M6"/>
<dbReference type="EMBL" id="LUEZ02000124">
    <property type="protein sequence ID" value="RDB16425.1"/>
    <property type="molecule type" value="Genomic_DNA"/>
</dbReference>
<protein>
    <submittedName>
        <fullName evidence="1">Uncharacterized protein</fullName>
    </submittedName>
</protein>
<organism evidence="1 2">
    <name type="scientific">Hypsizygus marmoreus</name>
    <name type="common">White beech mushroom</name>
    <name type="synonym">Agaricus marmoreus</name>
    <dbReference type="NCBI Taxonomy" id="39966"/>
    <lineage>
        <taxon>Eukaryota</taxon>
        <taxon>Fungi</taxon>
        <taxon>Dikarya</taxon>
        <taxon>Basidiomycota</taxon>
        <taxon>Agaricomycotina</taxon>
        <taxon>Agaricomycetes</taxon>
        <taxon>Agaricomycetidae</taxon>
        <taxon>Agaricales</taxon>
        <taxon>Tricholomatineae</taxon>
        <taxon>Lyophyllaceae</taxon>
        <taxon>Hypsizygus</taxon>
    </lineage>
</organism>
<evidence type="ECO:0000313" key="1">
    <source>
        <dbReference type="EMBL" id="RDB16425.1"/>
    </source>
</evidence>
<sequence length="69" mass="7925">MKRLTGIKGWLSRAVPAGSSRAEHGSQHLEHLARPAMLYEYCNTVNRDIQAVFEYKTRDGPNSIHDMRR</sequence>
<comment type="caution">
    <text evidence="1">The sequence shown here is derived from an EMBL/GenBank/DDBJ whole genome shotgun (WGS) entry which is preliminary data.</text>
</comment>
<proteinExistence type="predicted"/>
<dbReference type="AlphaFoldDB" id="A0A369J7M6"/>
<gene>
    <name evidence="1" type="ORF">Hypma_002903</name>
</gene>
<evidence type="ECO:0000313" key="2">
    <source>
        <dbReference type="Proteomes" id="UP000076154"/>
    </source>
</evidence>
<reference evidence="1" key="1">
    <citation type="submission" date="2018-04" db="EMBL/GenBank/DDBJ databases">
        <title>Whole genome sequencing of Hypsizygus marmoreus.</title>
        <authorList>
            <person name="Choi I.-G."/>
            <person name="Min B."/>
            <person name="Kim J.-G."/>
            <person name="Kim S."/>
            <person name="Oh Y.-L."/>
            <person name="Kong W.-S."/>
            <person name="Park H."/>
            <person name="Jeong J."/>
            <person name="Song E.-S."/>
        </authorList>
    </citation>
    <scope>NUCLEOTIDE SEQUENCE [LARGE SCALE GENOMIC DNA]</scope>
    <source>
        <strain evidence="1">51987-8</strain>
    </source>
</reference>
<keyword evidence="2" id="KW-1185">Reference proteome</keyword>
<accession>A0A369J7M6</accession>